<organism evidence="2 3">
    <name type="scientific">Alloprevotella rava</name>
    <dbReference type="NCBI Taxonomy" id="671218"/>
    <lineage>
        <taxon>Bacteria</taxon>
        <taxon>Pseudomonadati</taxon>
        <taxon>Bacteroidota</taxon>
        <taxon>Bacteroidia</taxon>
        <taxon>Bacteroidales</taxon>
        <taxon>Prevotellaceae</taxon>
        <taxon>Alloprevotella</taxon>
    </lineage>
</organism>
<evidence type="ECO:0000313" key="3">
    <source>
        <dbReference type="Proteomes" id="UP000541425"/>
    </source>
</evidence>
<evidence type="ECO:0000256" key="1">
    <source>
        <dbReference type="SAM" id="SignalP"/>
    </source>
</evidence>
<dbReference type="Pfam" id="PF16433">
    <property type="entry name" value="DUF5030"/>
    <property type="match status" value="1"/>
</dbReference>
<gene>
    <name evidence="2" type="ORF">FHS60_000156</name>
</gene>
<feature type="signal peptide" evidence="1">
    <location>
        <begin position="1"/>
        <end position="18"/>
    </location>
</feature>
<dbReference type="Proteomes" id="UP000541425">
    <property type="component" value="Unassembled WGS sequence"/>
</dbReference>
<dbReference type="AlphaFoldDB" id="A0A7W5UCX8"/>
<name>A0A7W5UCX8_9BACT</name>
<accession>A0A7W5UCX8</accession>
<reference evidence="2 3" key="1">
    <citation type="submission" date="2020-08" db="EMBL/GenBank/DDBJ databases">
        <title>Genomic Encyclopedia of Type Strains, Phase IV (KMG-IV): sequencing the most valuable type-strain genomes for metagenomic binning, comparative biology and taxonomic classification.</title>
        <authorList>
            <person name="Goeker M."/>
        </authorList>
    </citation>
    <scope>NUCLEOTIDE SEQUENCE [LARGE SCALE GENOMIC DNA]</scope>
    <source>
        <strain evidence="2 3">DSM 22548</strain>
    </source>
</reference>
<feature type="chain" id="PRO_5031162917" evidence="1">
    <location>
        <begin position="19"/>
        <end position="338"/>
    </location>
</feature>
<keyword evidence="1" id="KW-0732">Signal</keyword>
<comment type="caution">
    <text evidence="2">The sequence shown here is derived from an EMBL/GenBank/DDBJ whole genome shotgun (WGS) entry which is preliminary data.</text>
</comment>
<dbReference type="EMBL" id="JACICA010000001">
    <property type="protein sequence ID" value="MBB3701714.1"/>
    <property type="molecule type" value="Genomic_DNA"/>
</dbReference>
<protein>
    <submittedName>
        <fullName evidence="2">Uncharacterized protein</fullName>
    </submittedName>
</protein>
<evidence type="ECO:0000313" key="2">
    <source>
        <dbReference type="EMBL" id="MBB3701714.1"/>
    </source>
</evidence>
<dbReference type="InterPro" id="IPR032211">
    <property type="entry name" value="DUF5030"/>
</dbReference>
<proteinExistence type="predicted"/>
<sequence length="338" mass="38737">MHNILFILAVLLSVPSYAQQCMRGDKGLLLSLPSLQYVSLDEMRASFFHAAPHWESIRPLDKELNSKNKSCEKLIGWPLGTVMFVSTPSTSLPSGNKHINADWFFHLRTEEEPYDFCMSKSDASLMKEDTKRLVSEQTKSDTAKIPAVWLNGKFCFITNPLPYFGFVVSNEFGCFEVVKGQRKYQAFKTYKSAYFTKANEYALFKNNVSFVFDGGIYWNIKRLFAQSCVMSEELNAKGQHYKLSSDTADYNLIAYVSSTGNISLDILTPETLSDNNKKDVALLTDYFTHLPKWTLTPLYVSDGRILSGRYYHIQKKGTTWRIMDYLEAAVRKRIRIEL</sequence>
<dbReference type="RefSeq" id="WP_183693661.1">
    <property type="nucleotide sequence ID" value="NZ_JACICA010000001.1"/>
</dbReference>